<dbReference type="InParanoid" id="Q759P1"/>
<gene>
    <name evidence="1" type="ORF">AGOS_ADR234C</name>
</gene>
<dbReference type="RefSeq" id="NP_984330.1">
    <property type="nucleotide sequence ID" value="NM_209683.1"/>
</dbReference>
<dbReference type="AlphaFoldDB" id="Q759P1"/>
<accession>Q759P1</accession>
<proteinExistence type="predicted"/>
<reference evidence="1 2" key="1">
    <citation type="journal article" date="2004" name="Science">
        <title>The Ashbya gossypii genome as a tool for mapping the ancient Saccharomyces cerevisiae genome.</title>
        <authorList>
            <person name="Dietrich F.S."/>
            <person name="Voegeli S."/>
            <person name="Brachat S."/>
            <person name="Lerch A."/>
            <person name="Gates K."/>
            <person name="Steiner S."/>
            <person name="Mohr C."/>
            <person name="Pohlmann R."/>
            <person name="Luedi P."/>
            <person name="Choi S."/>
            <person name="Wing R.A."/>
            <person name="Flavier A."/>
            <person name="Gaffney T.D."/>
            <person name="Philippsen P."/>
        </authorList>
    </citation>
    <scope>NUCLEOTIDE SEQUENCE [LARGE SCALE GENOMIC DNA]</scope>
    <source>
        <strain evidence="2">ATCC 10895 / CBS 109.51 / FGSC 9923 / NRRL Y-1056</strain>
    </source>
</reference>
<keyword evidence="2" id="KW-1185">Reference proteome</keyword>
<dbReference type="HOGENOM" id="CLU_1547181_0_0_1"/>
<evidence type="ECO:0000313" key="2">
    <source>
        <dbReference type="Proteomes" id="UP000000591"/>
    </source>
</evidence>
<dbReference type="EMBL" id="AE016817">
    <property type="protein sequence ID" value="AAS52154.1"/>
    <property type="molecule type" value="Genomic_DNA"/>
</dbReference>
<dbReference type="KEGG" id="ago:AGOS_ADR234C"/>
<protein>
    <submittedName>
        <fullName evidence="1">ADR234Cp</fullName>
    </submittedName>
</protein>
<sequence>MARAELGHLAARLERVEQMLGEASEDGDVGSKVRELMRQLQGLCERGLQFNEQMGVYLQQFLGDGGQPGDGREVAAVVETCHEELQQLVAGLQALELRCHDGFGAVVAGCGTLGSGAIDGGAVDALWQRCNALVARSAHVTARFLRLARARNEVGCAVAERLRAVERAAQSPQ</sequence>
<dbReference type="GeneID" id="4620492"/>
<dbReference type="OMA" id="VETCHEE"/>
<organism evidence="1 2">
    <name type="scientific">Eremothecium gossypii (strain ATCC 10895 / CBS 109.51 / FGSC 9923 / NRRL Y-1056)</name>
    <name type="common">Yeast</name>
    <name type="synonym">Ashbya gossypii</name>
    <dbReference type="NCBI Taxonomy" id="284811"/>
    <lineage>
        <taxon>Eukaryota</taxon>
        <taxon>Fungi</taxon>
        <taxon>Dikarya</taxon>
        <taxon>Ascomycota</taxon>
        <taxon>Saccharomycotina</taxon>
        <taxon>Saccharomycetes</taxon>
        <taxon>Saccharomycetales</taxon>
        <taxon>Saccharomycetaceae</taxon>
        <taxon>Eremothecium</taxon>
    </lineage>
</organism>
<reference evidence="2" key="2">
    <citation type="journal article" date="2013" name="G3 (Bethesda)">
        <title>Genomes of Ashbya fungi isolated from insects reveal four mating-type loci, numerous translocations, lack of transposons, and distinct gene duplications.</title>
        <authorList>
            <person name="Dietrich F.S."/>
            <person name="Voegeli S."/>
            <person name="Kuo S."/>
            <person name="Philippsen P."/>
        </authorList>
    </citation>
    <scope>GENOME REANNOTATION</scope>
    <source>
        <strain evidence="2">ATCC 10895 / CBS 109.51 / FGSC 9923 / NRRL Y-1056</strain>
    </source>
</reference>
<name>Q759P1_EREGS</name>
<dbReference type="Proteomes" id="UP000000591">
    <property type="component" value="Chromosome IV"/>
</dbReference>
<dbReference type="OrthoDB" id="10303580at2759"/>
<evidence type="ECO:0000313" key="1">
    <source>
        <dbReference type="EMBL" id="AAS52154.1"/>
    </source>
</evidence>